<organism evidence="1 2">
    <name type="scientific">Ferruginivarius sediminum</name>
    <dbReference type="NCBI Taxonomy" id="2661937"/>
    <lineage>
        <taxon>Bacteria</taxon>
        <taxon>Pseudomonadati</taxon>
        <taxon>Pseudomonadota</taxon>
        <taxon>Alphaproteobacteria</taxon>
        <taxon>Rhodospirillales</taxon>
        <taxon>Rhodospirillaceae</taxon>
        <taxon>Ferruginivarius</taxon>
    </lineage>
</organism>
<dbReference type="RefSeq" id="WP_114583666.1">
    <property type="nucleotide sequence ID" value="NZ_QPMH01000028.1"/>
</dbReference>
<dbReference type="InterPro" id="IPR009394">
    <property type="entry name" value="MmcB-like"/>
</dbReference>
<comment type="caution">
    <text evidence="1">The sequence shown here is derived from an EMBL/GenBank/DDBJ whole genome shotgun (WGS) entry which is preliminary data.</text>
</comment>
<proteinExistence type="predicted"/>
<dbReference type="EMBL" id="QPMH01000028">
    <property type="protein sequence ID" value="RDD60378.1"/>
    <property type="molecule type" value="Genomic_DNA"/>
</dbReference>
<protein>
    <submittedName>
        <fullName evidence="1">DNA repair protein MmcB-related protein</fullName>
    </submittedName>
</protein>
<dbReference type="Pfam" id="PF06319">
    <property type="entry name" value="MmcB-like"/>
    <property type="match status" value="1"/>
</dbReference>
<gene>
    <name evidence="1" type="ORF">DRB17_18250</name>
</gene>
<accession>A0A369T551</accession>
<keyword evidence="2" id="KW-1185">Reference proteome</keyword>
<dbReference type="PIRSF" id="PIRSF031796">
    <property type="entry name" value="UPC031796"/>
    <property type="match status" value="1"/>
</dbReference>
<evidence type="ECO:0000313" key="2">
    <source>
        <dbReference type="Proteomes" id="UP000253941"/>
    </source>
</evidence>
<sequence length="150" mass="16425">MTGTGTIADAPGVQLARGVCRAFAARGLSTLCEFTLKNGRRADVVALDGAGELAIVEVKSSLADYRSDGKWWEYLDYCDRFYFAVPADFPRDILPSDCGLMVTDAYHAEILRPAPLAKLNAARRRAMLLRFAQVAGQRLTRLTDPEALIS</sequence>
<dbReference type="AlphaFoldDB" id="A0A369T551"/>
<dbReference type="Proteomes" id="UP000253941">
    <property type="component" value="Unassembled WGS sequence"/>
</dbReference>
<evidence type="ECO:0000313" key="1">
    <source>
        <dbReference type="EMBL" id="RDD60378.1"/>
    </source>
</evidence>
<reference evidence="1 2" key="1">
    <citation type="submission" date="2018-07" db="EMBL/GenBank/DDBJ databases">
        <title>Venubactetium sediminum gen. nov., sp. nov., isolated from a marine solar saltern.</title>
        <authorList>
            <person name="Wang S."/>
        </authorList>
    </citation>
    <scope>NUCLEOTIDE SEQUENCE [LARGE SCALE GENOMIC DNA]</scope>
    <source>
        <strain evidence="1 2">WD2A32</strain>
    </source>
</reference>
<name>A0A369T551_9PROT</name>